<dbReference type="EMBL" id="JAFFZN010000016">
    <property type="protein sequence ID" value="MBO8187367.1"/>
    <property type="molecule type" value="Genomic_DNA"/>
</dbReference>
<reference evidence="1 2" key="1">
    <citation type="submission" date="2021-02" db="EMBL/GenBank/DDBJ databases">
        <title>Streptomyces spirodelae sp. nov., isolated from duckweed.</title>
        <authorList>
            <person name="Saimee Y."/>
            <person name="Duangmal K."/>
        </authorList>
    </citation>
    <scope>NUCLEOTIDE SEQUENCE [LARGE SCALE GENOMIC DNA]</scope>
    <source>
        <strain evidence="1 2">DW4-2</strain>
    </source>
</reference>
<dbReference type="RefSeq" id="WP_209266177.1">
    <property type="nucleotide sequence ID" value="NZ_JAFFZN010000016.1"/>
</dbReference>
<accession>A0ABS3WW76</accession>
<evidence type="ECO:0000313" key="2">
    <source>
        <dbReference type="Proteomes" id="UP001518976"/>
    </source>
</evidence>
<dbReference type="Pfam" id="PF07040">
    <property type="entry name" value="DUF1326"/>
    <property type="match status" value="1"/>
</dbReference>
<dbReference type="Proteomes" id="UP001518976">
    <property type="component" value="Unassembled WGS sequence"/>
</dbReference>
<organism evidence="1 2">
    <name type="scientific">Streptomyces spirodelae</name>
    <dbReference type="NCBI Taxonomy" id="2812904"/>
    <lineage>
        <taxon>Bacteria</taxon>
        <taxon>Bacillati</taxon>
        <taxon>Actinomycetota</taxon>
        <taxon>Actinomycetes</taxon>
        <taxon>Kitasatosporales</taxon>
        <taxon>Streptomycetaceae</taxon>
        <taxon>Streptomyces</taxon>
    </lineage>
</organism>
<dbReference type="InterPro" id="IPR014581">
    <property type="entry name" value="UCP033303"/>
</dbReference>
<name>A0ABS3WW76_9ACTN</name>
<comment type="caution">
    <text evidence="1">The sequence shown here is derived from an EMBL/GenBank/DDBJ whole genome shotgun (WGS) entry which is preliminary data.</text>
</comment>
<protein>
    <submittedName>
        <fullName evidence="1">DUF1326 domain-containing protein</fullName>
    </submittedName>
</protein>
<dbReference type="PIRSF" id="PIRSF033303">
    <property type="entry name" value="UCP033303"/>
    <property type="match status" value="1"/>
</dbReference>
<sequence>MTTSSTQSAPDTQGAQSTQTIPEWHLKGEWFDACKCAVPCPCSFAQPPTYGDCNGILLWQIREGSYGDTRLDGLNVAMLGSFTGNPWAGGAKDAYAAFFIDDRADDTQRAALQAIFGGEAGGWPEQFGAMLNPEMRGLETAPIEVSIDDDLGTWRMRIPEKAEAVVEALTGPTTQEGERVQVHHLPGSETGPGQGPATWGKATTDRADAYGFEWDRSGYSSKLIPFDWYGPDGA</sequence>
<proteinExistence type="predicted"/>
<dbReference type="InterPro" id="IPR009758">
    <property type="entry name" value="DUF1326"/>
</dbReference>
<gene>
    <name evidence="1" type="ORF">JW592_18125</name>
</gene>
<keyword evidence="2" id="KW-1185">Reference proteome</keyword>
<evidence type="ECO:0000313" key="1">
    <source>
        <dbReference type="EMBL" id="MBO8187367.1"/>
    </source>
</evidence>